<sequence length="112" mass="12519">MESAKLDAAAGTSVHQISPPIFSTNQAKSSISNDMYPVLPNSVEGTKGLRNATPVRQNFVEFAQHKRIMEMKAQHWHVTNINHVKQQSQYASPSNPASMLPPRPVRPKQVFR</sequence>
<name>A0A7S4C2I3_CHRCT</name>
<accession>A0A7S4C2I3</accession>
<dbReference type="EMBL" id="HBIZ01059435">
    <property type="protein sequence ID" value="CAE0784501.1"/>
    <property type="molecule type" value="Transcribed_RNA"/>
</dbReference>
<reference evidence="2" key="1">
    <citation type="submission" date="2021-01" db="EMBL/GenBank/DDBJ databases">
        <authorList>
            <person name="Corre E."/>
            <person name="Pelletier E."/>
            <person name="Niang G."/>
            <person name="Scheremetjew M."/>
            <person name="Finn R."/>
            <person name="Kale V."/>
            <person name="Holt S."/>
            <person name="Cochrane G."/>
            <person name="Meng A."/>
            <person name="Brown T."/>
            <person name="Cohen L."/>
        </authorList>
    </citation>
    <scope>NUCLEOTIDE SEQUENCE</scope>
    <source>
        <strain evidence="2">CCMP645</strain>
    </source>
</reference>
<dbReference type="AlphaFoldDB" id="A0A7S4C2I3"/>
<proteinExistence type="predicted"/>
<gene>
    <name evidence="2" type="ORF">PCAR00345_LOCUS37208</name>
</gene>
<feature type="compositionally biased region" description="Polar residues" evidence="1">
    <location>
        <begin position="83"/>
        <end position="97"/>
    </location>
</feature>
<protein>
    <submittedName>
        <fullName evidence="2">Uncharacterized protein</fullName>
    </submittedName>
</protein>
<evidence type="ECO:0000313" key="2">
    <source>
        <dbReference type="EMBL" id="CAE0784501.1"/>
    </source>
</evidence>
<organism evidence="2">
    <name type="scientific">Chrysotila carterae</name>
    <name type="common">Marine alga</name>
    <name type="synonym">Syracosphaera carterae</name>
    <dbReference type="NCBI Taxonomy" id="13221"/>
    <lineage>
        <taxon>Eukaryota</taxon>
        <taxon>Haptista</taxon>
        <taxon>Haptophyta</taxon>
        <taxon>Prymnesiophyceae</taxon>
        <taxon>Isochrysidales</taxon>
        <taxon>Isochrysidaceae</taxon>
        <taxon>Chrysotila</taxon>
    </lineage>
</organism>
<evidence type="ECO:0000256" key="1">
    <source>
        <dbReference type="SAM" id="MobiDB-lite"/>
    </source>
</evidence>
<feature type="region of interest" description="Disordered" evidence="1">
    <location>
        <begin position="83"/>
        <end position="112"/>
    </location>
</feature>